<accession>A0AAW0EHS1</accession>
<dbReference type="EMBL" id="JAWWNJ010000001">
    <property type="protein sequence ID" value="KAK7064524.1"/>
    <property type="molecule type" value="Genomic_DNA"/>
</dbReference>
<organism evidence="3 4">
    <name type="scientific">Favolaschia claudopus</name>
    <dbReference type="NCBI Taxonomy" id="2862362"/>
    <lineage>
        <taxon>Eukaryota</taxon>
        <taxon>Fungi</taxon>
        <taxon>Dikarya</taxon>
        <taxon>Basidiomycota</taxon>
        <taxon>Agaricomycotina</taxon>
        <taxon>Agaricomycetes</taxon>
        <taxon>Agaricomycetidae</taxon>
        <taxon>Agaricales</taxon>
        <taxon>Marasmiineae</taxon>
        <taxon>Mycenaceae</taxon>
        <taxon>Favolaschia</taxon>
    </lineage>
</organism>
<sequence>MHITFSPALGETVQVSTGWTKRPATRLHFSATLSTPADSEVFARGRAKLQVWSDIPTGGGRNAGDWGEAEFMLVPPLPSDENEFSLFPTDCDGERKLTTLTVDLPVPASNNEQRFSFTYRLVHSNGEIEWLGSYGQNGTLILNHDDAVVLNKDWTADGDLHCYNSNGHAVQGVEVARLSRPSDYIQYPISDQRDSSLIVLVPRPLCHPALLPPTLVFGATASGSIAFNPRGAITISGNPSLLFASLESSDEIDPAAANIFDSCSSSRTRVLSYIPGVLVLATAVAAKSPVQVSIIPIASSASVLRSVLNVQSLASVLSLDSPFFLFSPVRGAARFIEERLDENISFTASQSGGHFLVCPAHSVGPTHDRWWVGITSPHSLSAHAEALPTPPPSPRLRPLPHRSSEVLMQSPDPSYLNLPAAISSQRSASPSSSHLVLRASSERRGLIALIGRIFMFIFGLIGRLFGWNQQLTTPQKRISDERTPLLQEPLEEDVPTDHTDSDRPKPSIDQASASSLLVDVGRGHTTILFQADYPVTSCSVPIQLNGHDVDLDVQALSDRLFLVEFASISGGSLRIC</sequence>
<evidence type="ECO:0000256" key="2">
    <source>
        <dbReference type="SAM" id="Phobius"/>
    </source>
</evidence>
<keyword evidence="2" id="KW-0472">Membrane</keyword>
<dbReference type="Proteomes" id="UP001362999">
    <property type="component" value="Unassembled WGS sequence"/>
</dbReference>
<keyword evidence="4" id="KW-1185">Reference proteome</keyword>
<keyword evidence="2" id="KW-1133">Transmembrane helix</keyword>
<gene>
    <name evidence="3" type="ORF">R3P38DRAFT_2825081</name>
</gene>
<protein>
    <submittedName>
        <fullName evidence="3">RING finger protein 8</fullName>
    </submittedName>
</protein>
<dbReference type="AlphaFoldDB" id="A0AAW0EHS1"/>
<name>A0AAW0EHS1_9AGAR</name>
<reference evidence="3 4" key="1">
    <citation type="journal article" date="2024" name="J Genomics">
        <title>Draft genome sequencing and assembly of Favolaschia claudopus CIRM-BRFM 2984 isolated from oak limbs.</title>
        <authorList>
            <person name="Navarro D."/>
            <person name="Drula E."/>
            <person name="Chaduli D."/>
            <person name="Cazenave R."/>
            <person name="Ahrendt S."/>
            <person name="Wang J."/>
            <person name="Lipzen A."/>
            <person name="Daum C."/>
            <person name="Barry K."/>
            <person name="Grigoriev I.V."/>
            <person name="Favel A."/>
            <person name="Rosso M.N."/>
            <person name="Martin F."/>
        </authorList>
    </citation>
    <scope>NUCLEOTIDE SEQUENCE [LARGE SCALE GENOMIC DNA]</scope>
    <source>
        <strain evidence="3 4">CIRM-BRFM 2984</strain>
    </source>
</reference>
<feature type="region of interest" description="Disordered" evidence="1">
    <location>
        <begin position="478"/>
        <end position="508"/>
    </location>
</feature>
<keyword evidence="2" id="KW-0812">Transmembrane</keyword>
<evidence type="ECO:0000256" key="1">
    <source>
        <dbReference type="SAM" id="MobiDB-lite"/>
    </source>
</evidence>
<proteinExistence type="predicted"/>
<evidence type="ECO:0000313" key="3">
    <source>
        <dbReference type="EMBL" id="KAK7064524.1"/>
    </source>
</evidence>
<feature type="compositionally biased region" description="Basic and acidic residues" evidence="1">
    <location>
        <begin position="495"/>
        <end position="506"/>
    </location>
</feature>
<feature type="transmembrane region" description="Helical" evidence="2">
    <location>
        <begin position="446"/>
        <end position="467"/>
    </location>
</feature>
<evidence type="ECO:0000313" key="4">
    <source>
        <dbReference type="Proteomes" id="UP001362999"/>
    </source>
</evidence>
<comment type="caution">
    <text evidence="3">The sequence shown here is derived from an EMBL/GenBank/DDBJ whole genome shotgun (WGS) entry which is preliminary data.</text>
</comment>